<comment type="caution">
    <text evidence="1">The sequence shown here is derived from an EMBL/GenBank/DDBJ whole genome shotgun (WGS) entry which is preliminary data.</text>
</comment>
<dbReference type="Proteomes" id="UP000805649">
    <property type="component" value="Unassembled WGS sequence"/>
</dbReference>
<accession>A0ACC3Z182</accession>
<evidence type="ECO:0000313" key="2">
    <source>
        <dbReference type="Proteomes" id="UP000805649"/>
    </source>
</evidence>
<keyword evidence="2" id="KW-1185">Reference proteome</keyword>
<dbReference type="EMBL" id="VUJX02000004">
    <property type="protein sequence ID" value="KAL0937850.1"/>
    <property type="molecule type" value="Genomic_DNA"/>
</dbReference>
<reference evidence="1 2" key="1">
    <citation type="journal article" date="2020" name="Phytopathology">
        <title>Genome Sequence Resources of Colletotrichum truncatum, C. plurivorum, C. musicola, and C. sojae: Four Species Pathogenic to Soybean (Glycine max).</title>
        <authorList>
            <person name="Rogerio F."/>
            <person name="Boufleur T.R."/>
            <person name="Ciampi-Guillardi M."/>
            <person name="Sukno S.A."/>
            <person name="Thon M.R."/>
            <person name="Massola Junior N.S."/>
            <person name="Baroncelli R."/>
        </authorList>
    </citation>
    <scope>NUCLEOTIDE SEQUENCE [LARGE SCALE GENOMIC DNA]</scope>
    <source>
        <strain evidence="1 2">CMES1059</strain>
    </source>
</reference>
<gene>
    <name evidence="1" type="ORF">CTRU02_207581</name>
</gene>
<organism evidence="1 2">
    <name type="scientific">Colletotrichum truncatum</name>
    <name type="common">Anthracnose fungus</name>
    <name type="synonym">Colletotrichum capsici</name>
    <dbReference type="NCBI Taxonomy" id="5467"/>
    <lineage>
        <taxon>Eukaryota</taxon>
        <taxon>Fungi</taxon>
        <taxon>Dikarya</taxon>
        <taxon>Ascomycota</taxon>
        <taxon>Pezizomycotina</taxon>
        <taxon>Sordariomycetes</taxon>
        <taxon>Hypocreomycetidae</taxon>
        <taxon>Glomerellales</taxon>
        <taxon>Glomerellaceae</taxon>
        <taxon>Colletotrichum</taxon>
        <taxon>Colletotrichum truncatum species complex</taxon>
    </lineage>
</organism>
<sequence length="168" mass="19003">MITVAARATMNVQRFPRPPLLEKTSRHLKIIWYGQVVADTRDAYWVLETHHPPTYYIPPTAIRCFLTPTRRSTYCEWKGTATYYSIGAPQTASVREAQVVKDRIWSYESPSAGFEAIKGYMSFYAGPWDCYVDGELVEPQPGDFYGGWVTSDIKGIIKGAQGNLDPIL</sequence>
<evidence type="ECO:0000313" key="1">
    <source>
        <dbReference type="EMBL" id="KAL0937850.1"/>
    </source>
</evidence>
<protein>
    <submittedName>
        <fullName evidence="1">Uncharacterized protein</fullName>
    </submittedName>
</protein>
<name>A0ACC3Z182_COLTU</name>
<proteinExistence type="predicted"/>